<dbReference type="EMBL" id="HACA01003464">
    <property type="protein sequence ID" value="CDW20825.1"/>
    <property type="molecule type" value="Transcribed_RNA"/>
</dbReference>
<sequence length="64" mass="7388">FGLYSTINLSFLIPKMSSEVSFHYFLVSGKREFSKTLPNTSFFDQTKHILKTTLVVMSQSCKLY</sequence>
<evidence type="ECO:0000313" key="1">
    <source>
        <dbReference type="EMBL" id="CDW20825.1"/>
    </source>
</evidence>
<accession>A0A0K2T4U6</accession>
<name>A0A0K2T4U6_LEPSM</name>
<feature type="non-terminal residue" evidence="1">
    <location>
        <position position="1"/>
    </location>
</feature>
<organism evidence="1">
    <name type="scientific">Lepeophtheirus salmonis</name>
    <name type="common">Salmon louse</name>
    <name type="synonym">Caligus salmonis</name>
    <dbReference type="NCBI Taxonomy" id="72036"/>
    <lineage>
        <taxon>Eukaryota</taxon>
        <taxon>Metazoa</taxon>
        <taxon>Ecdysozoa</taxon>
        <taxon>Arthropoda</taxon>
        <taxon>Crustacea</taxon>
        <taxon>Multicrustacea</taxon>
        <taxon>Hexanauplia</taxon>
        <taxon>Copepoda</taxon>
        <taxon>Siphonostomatoida</taxon>
        <taxon>Caligidae</taxon>
        <taxon>Lepeophtheirus</taxon>
    </lineage>
</organism>
<protein>
    <submittedName>
        <fullName evidence="1">Uncharacterized protein</fullName>
    </submittedName>
</protein>
<dbReference type="AlphaFoldDB" id="A0A0K2T4U6"/>
<proteinExistence type="predicted"/>
<reference evidence="1" key="1">
    <citation type="submission" date="2014-05" db="EMBL/GenBank/DDBJ databases">
        <authorList>
            <person name="Chronopoulou M."/>
        </authorList>
    </citation>
    <scope>NUCLEOTIDE SEQUENCE</scope>
    <source>
        <tissue evidence="1">Whole organism</tissue>
    </source>
</reference>